<dbReference type="AlphaFoldDB" id="A0A1G8XVG2"/>
<proteinExistence type="predicted"/>
<protein>
    <submittedName>
        <fullName evidence="2">Copper amine oxidase N-terminal domain-containing protein</fullName>
    </submittedName>
</protein>
<dbReference type="EMBL" id="FNDX01000027">
    <property type="protein sequence ID" value="SDJ94622.1"/>
    <property type="molecule type" value="Genomic_DNA"/>
</dbReference>
<dbReference type="Proteomes" id="UP000199050">
    <property type="component" value="Unassembled WGS sequence"/>
</dbReference>
<feature type="signal peptide" evidence="1">
    <location>
        <begin position="1"/>
        <end position="25"/>
    </location>
</feature>
<keyword evidence="1" id="KW-0732">Signal</keyword>
<dbReference type="RefSeq" id="WP_090716772.1">
    <property type="nucleotide sequence ID" value="NZ_CBCSKY010000015.1"/>
</dbReference>
<reference evidence="3" key="1">
    <citation type="submission" date="2016-10" db="EMBL/GenBank/DDBJ databases">
        <authorList>
            <person name="Varghese N."/>
            <person name="Submissions S."/>
        </authorList>
    </citation>
    <scope>NUCLEOTIDE SEQUENCE [LARGE SCALE GENOMIC DNA]</scope>
    <source>
        <strain evidence="3">CGMCC 1.11012</strain>
    </source>
</reference>
<evidence type="ECO:0000256" key="1">
    <source>
        <dbReference type="SAM" id="SignalP"/>
    </source>
</evidence>
<dbReference type="STRING" id="1174501.SAMN05216192_12764"/>
<accession>A0A1G8XVG2</accession>
<organism evidence="2 3">
    <name type="scientific">Paenibacillus typhae</name>
    <dbReference type="NCBI Taxonomy" id="1174501"/>
    <lineage>
        <taxon>Bacteria</taxon>
        <taxon>Bacillati</taxon>
        <taxon>Bacillota</taxon>
        <taxon>Bacilli</taxon>
        <taxon>Bacillales</taxon>
        <taxon>Paenibacillaceae</taxon>
        <taxon>Paenibacillus</taxon>
    </lineage>
</organism>
<evidence type="ECO:0000313" key="3">
    <source>
        <dbReference type="Proteomes" id="UP000199050"/>
    </source>
</evidence>
<evidence type="ECO:0000313" key="2">
    <source>
        <dbReference type="EMBL" id="SDJ94622.1"/>
    </source>
</evidence>
<gene>
    <name evidence="2" type="ORF">SAMN05216192_12764</name>
</gene>
<name>A0A1G8XVG2_9BACL</name>
<keyword evidence="3" id="KW-1185">Reference proteome</keyword>
<sequence>MKSKKMIIATMVFGMAVTGSAGVYAGTNLQKISAYLNHSIGFKVNGTAYTPVDGNGKTLAPITYNNTTYLPVRALADALKVPVTFDASANQVVLGTTSGTGTPDSGSTINLAAINYSAAQKEQITKAFANYQGFETAYAPAQMISGDSFVSVGGGEDGVSFLFKHMRVNISPRDYSYDYDGTAVKLSNGTSAKWYTPSDIPMLTFKLDDRYVTISSPDQSLSKAKLEKVAVNVAKLSK</sequence>
<dbReference type="OrthoDB" id="337615at2"/>
<feature type="chain" id="PRO_5011489791" evidence="1">
    <location>
        <begin position="26"/>
        <end position="238"/>
    </location>
</feature>